<dbReference type="Proteomes" id="UP000541444">
    <property type="component" value="Unassembled WGS sequence"/>
</dbReference>
<dbReference type="FunFam" id="2.160.20.10:FF:000001">
    <property type="entry name" value="Pectinesterase"/>
    <property type="match status" value="1"/>
</dbReference>
<dbReference type="GO" id="GO:0045490">
    <property type="term" value="P:pectin catabolic process"/>
    <property type="evidence" value="ECO:0007669"/>
    <property type="project" value="UniProtKB-UniRule"/>
</dbReference>
<dbReference type="UniPathway" id="UPA00545">
    <property type="reaction ID" value="UER00823"/>
</dbReference>
<dbReference type="PANTHER" id="PTHR31707">
    <property type="entry name" value="PECTINESTERASE"/>
    <property type="match status" value="1"/>
</dbReference>
<dbReference type="GO" id="GO:0030599">
    <property type="term" value="F:pectinesterase activity"/>
    <property type="evidence" value="ECO:0007669"/>
    <property type="project" value="UniProtKB-UniRule"/>
</dbReference>
<evidence type="ECO:0000256" key="4">
    <source>
        <dbReference type="ARBA" id="ARBA00022801"/>
    </source>
</evidence>
<comment type="caution">
    <text evidence="9">The sequence shown here is derived from an EMBL/GenBank/DDBJ whole genome shotgun (WGS) entry which is preliminary data.</text>
</comment>
<evidence type="ECO:0000259" key="8">
    <source>
        <dbReference type="SMART" id="SM00856"/>
    </source>
</evidence>
<feature type="signal peptide" evidence="7">
    <location>
        <begin position="1"/>
        <end position="29"/>
    </location>
</feature>
<evidence type="ECO:0000313" key="10">
    <source>
        <dbReference type="Proteomes" id="UP000541444"/>
    </source>
</evidence>
<dbReference type="NCBIfam" id="TIGR01614">
    <property type="entry name" value="PME_inhib"/>
    <property type="match status" value="1"/>
</dbReference>
<dbReference type="InterPro" id="IPR000070">
    <property type="entry name" value="Pectinesterase_cat"/>
</dbReference>
<sequence>MAKQSPSTPRLNLMVFFVFVVAATTRVRCLDFIEQSLLTVPSLIFLSSLKTTLEEAKGATSIVSKFVNEFEDLRVSSAIKDCVDLLDFTMDELSWTLSATESLTGKDNVTVQRSSDLKAWLSAALGNQDTCIEGFEGTNSVVKNVMAGKLQKLTSQVAKALSMVRESPSSKKPSKGKFPAWMMKRDRRLLQAPASGVSANVVVAADGSGSYTSVMDAILAAPDYSSNRYVIYVKKGFYKENVEIKKKKWNLMLVGDGMGVTVISGSRSVEGGYTTFRTATFAVSGKGFIARDITFENTAGPQKQQAVALRSDSDLSVFYNVDIRGYQDTLYTHSLRQFYRECRITGTIDFIFGNGAVVFQNCQIVPRKSSSNQWNTITAQGRKDPNQSSGFSFQFCAIAAGSEGSNPTYLGRPWKQYSRTVFMQCSMSSVISPEGWREWAGNFALSTLYYGEYMNTGPGAGLGGRVKWSGYHVLGTTEASRYTVGQFINGNQWLPQTGIKYTAGF</sequence>
<keyword evidence="5 7" id="KW-0063">Aspartyl esterase</keyword>
<dbReference type="SUPFAM" id="SSF51126">
    <property type="entry name" value="Pectin lyase-like"/>
    <property type="match status" value="1"/>
</dbReference>
<gene>
    <name evidence="9" type="ORF">GIB67_009725</name>
</gene>
<dbReference type="InterPro" id="IPR006501">
    <property type="entry name" value="Pectinesterase_inhib_dom"/>
</dbReference>
<organism evidence="9 10">
    <name type="scientific">Kingdonia uniflora</name>
    <dbReference type="NCBI Taxonomy" id="39325"/>
    <lineage>
        <taxon>Eukaryota</taxon>
        <taxon>Viridiplantae</taxon>
        <taxon>Streptophyta</taxon>
        <taxon>Embryophyta</taxon>
        <taxon>Tracheophyta</taxon>
        <taxon>Spermatophyta</taxon>
        <taxon>Magnoliopsida</taxon>
        <taxon>Ranunculales</taxon>
        <taxon>Circaeasteraceae</taxon>
        <taxon>Kingdonia</taxon>
    </lineage>
</organism>
<evidence type="ECO:0000313" key="9">
    <source>
        <dbReference type="EMBL" id="KAF6139878.1"/>
    </source>
</evidence>
<dbReference type="CDD" id="cd15799">
    <property type="entry name" value="PMEI-like_4"/>
    <property type="match status" value="1"/>
</dbReference>
<dbReference type="EC" id="3.1.1.11" evidence="7"/>
<reference evidence="9 10" key="1">
    <citation type="journal article" date="2020" name="IScience">
        <title>Genome Sequencing of the Endangered Kingdonia uniflora (Circaeasteraceae, Ranunculales) Reveals Potential Mechanisms of Evolutionary Specialization.</title>
        <authorList>
            <person name="Sun Y."/>
            <person name="Deng T."/>
            <person name="Zhang A."/>
            <person name="Moore M.J."/>
            <person name="Landis J.B."/>
            <person name="Lin N."/>
            <person name="Zhang H."/>
            <person name="Zhang X."/>
            <person name="Huang J."/>
            <person name="Zhang X."/>
            <person name="Sun H."/>
            <person name="Wang H."/>
        </authorList>
    </citation>
    <scope>NUCLEOTIDE SEQUENCE [LARGE SCALE GENOMIC DNA]</scope>
    <source>
        <strain evidence="9">TB1705</strain>
        <tissue evidence="9">Leaf</tissue>
    </source>
</reference>
<keyword evidence="7" id="KW-0732">Signal</keyword>
<evidence type="ECO:0000256" key="5">
    <source>
        <dbReference type="ARBA" id="ARBA00023085"/>
    </source>
</evidence>
<evidence type="ECO:0000256" key="3">
    <source>
        <dbReference type="ARBA" id="ARBA00007786"/>
    </source>
</evidence>
<evidence type="ECO:0000256" key="7">
    <source>
        <dbReference type="RuleBase" id="RU000589"/>
    </source>
</evidence>
<dbReference type="AlphaFoldDB" id="A0A7J7LBD4"/>
<dbReference type="SMART" id="SM00856">
    <property type="entry name" value="PMEI"/>
    <property type="match status" value="1"/>
</dbReference>
<accession>A0A7J7LBD4</accession>
<evidence type="ECO:0000256" key="6">
    <source>
        <dbReference type="PROSITE-ProRule" id="PRU10040"/>
    </source>
</evidence>
<comment type="similarity">
    <text evidence="3">In the C-terminal section; belongs to the pectinesterase family.</text>
</comment>
<feature type="chain" id="PRO_5029933153" description="Pectinesterase" evidence="7">
    <location>
        <begin position="30"/>
        <end position="505"/>
    </location>
</feature>
<dbReference type="OrthoDB" id="2019149at2759"/>
<dbReference type="InterPro" id="IPR035513">
    <property type="entry name" value="Invertase/methylesterase_inhib"/>
</dbReference>
<proteinExistence type="inferred from homology"/>
<dbReference type="PROSITE" id="PS00503">
    <property type="entry name" value="PECTINESTERASE_2"/>
    <property type="match status" value="1"/>
</dbReference>
<dbReference type="InterPro" id="IPR033131">
    <property type="entry name" value="Pectinesterase_Asp_AS"/>
</dbReference>
<evidence type="ECO:0000256" key="1">
    <source>
        <dbReference type="ARBA" id="ARBA00005184"/>
    </source>
</evidence>
<evidence type="ECO:0000256" key="2">
    <source>
        <dbReference type="ARBA" id="ARBA00006027"/>
    </source>
</evidence>
<dbReference type="EMBL" id="JACGCM010002435">
    <property type="protein sequence ID" value="KAF6139878.1"/>
    <property type="molecule type" value="Genomic_DNA"/>
</dbReference>
<dbReference type="InterPro" id="IPR011050">
    <property type="entry name" value="Pectin_lyase_fold/virulence"/>
</dbReference>
<protein>
    <recommendedName>
        <fullName evidence="7">Pectinesterase</fullName>
        <ecNumber evidence="7">3.1.1.11</ecNumber>
    </recommendedName>
</protein>
<feature type="active site" evidence="6">
    <location>
        <position position="349"/>
    </location>
</feature>
<dbReference type="Gene3D" id="1.20.140.40">
    <property type="entry name" value="Invertase/pectin methylesterase inhibitor family protein"/>
    <property type="match status" value="1"/>
</dbReference>
<comment type="pathway">
    <text evidence="1 7">Glycan metabolism; pectin degradation; 2-dehydro-3-deoxy-D-gluconate from pectin: step 1/5.</text>
</comment>
<name>A0A7J7LBD4_9MAGN</name>
<dbReference type="InterPro" id="IPR012334">
    <property type="entry name" value="Pectin_lyas_fold"/>
</dbReference>
<dbReference type="Gene3D" id="2.160.20.10">
    <property type="entry name" value="Single-stranded right-handed beta-helix, Pectin lyase-like"/>
    <property type="match status" value="1"/>
</dbReference>
<dbReference type="GO" id="GO:0042545">
    <property type="term" value="P:cell wall modification"/>
    <property type="evidence" value="ECO:0007669"/>
    <property type="project" value="UniProtKB-UniRule"/>
</dbReference>
<keyword evidence="4 7" id="KW-0378">Hydrolase</keyword>
<dbReference type="Pfam" id="PF01095">
    <property type="entry name" value="Pectinesterase"/>
    <property type="match status" value="1"/>
</dbReference>
<comment type="catalytic activity">
    <reaction evidence="7">
        <text>[(1-&gt;4)-alpha-D-galacturonosyl methyl ester](n) + n H2O = [(1-&gt;4)-alpha-D-galacturonosyl](n) + n methanol + n H(+)</text>
        <dbReference type="Rhea" id="RHEA:22380"/>
        <dbReference type="Rhea" id="RHEA-COMP:14570"/>
        <dbReference type="Rhea" id="RHEA-COMP:14573"/>
        <dbReference type="ChEBI" id="CHEBI:15377"/>
        <dbReference type="ChEBI" id="CHEBI:15378"/>
        <dbReference type="ChEBI" id="CHEBI:17790"/>
        <dbReference type="ChEBI" id="CHEBI:140522"/>
        <dbReference type="ChEBI" id="CHEBI:140523"/>
        <dbReference type="EC" id="3.1.1.11"/>
    </reaction>
</comment>
<dbReference type="Pfam" id="PF04043">
    <property type="entry name" value="PMEI"/>
    <property type="match status" value="1"/>
</dbReference>
<comment type="similarity">
    <text evidence="2">In the N-terminal section; belongs to the PMEI family.</text>
</comment>
<keyword evidence="10" id="KW-1185">Reference proteome</keyword>
<dbReference type="GO" id="GO:0004857">
    <property type="term" value="F:enzyme inhibitor activity"/>
    <property type="evidence" value="ECO:0007669"/>
    <property type="project" value="InterPro"/>
</dbReference>
<feature type="domain" description="Pectinesterase inhibitor" evidence="8">
    <location>
        <begin position="22"/>
        <end position="163"/>
    </location>
</feature>
<dbReference type="SUPFAM" id="SSF101148">
    <property type="entry name" value="Plant invertase/pectin methylesterase inhibitor"/>
    <property type="match status" value="1"/>
</dbReference>